<evidence type="ECO:0000313" key="1">
    <source>
        <dbReference type="EMBL" id="CAG8842254.1"/>
    </source>
</evidence>
<accession>A0ABN7WW50</accession>
<dbReference type="EMBL" id="CAJVQB010068415">
    <property type="protein sequence ID" value="CAG8842254.1"/>
    <property type="molecule type" value="Genomic_DNA"/>
</dbReference>
<gene>
    <name evidence="1" type="ORF">GMARGA_LOCUS35889</name>
</gene>
<name>A0ABN7WW50_GIGMA</name>
<keyword evidence="2" id="KW-1185">Reference proteome</keyword>
<comment type="caution">
    <text evidence="1">The sequence shown here is derived from an EMBL/GenBank/DDBJ whole genome shotgun (WGS) entry which is preliminary data.</text>
</comment>
<feature type="non-terminal residue" evidence="1">
    <location>
        <position position="1"/>
    </location>
</feature>
<proteinExistence type="predicted"/>
<reference evidence="1 2" key="1">
    <citation type="submission" date="2021-06" db="EMBL/GenBank/DDBJ databases">
        <authorList>
            <person name="Kallberg Y."/>
            <person name="Tangrot J."/>
            <person name="Rosling A."/>
        </authorList>
    </citation>
    <scope>NUCLEOTIDE SEQUENCE [LARGE SCALE GENOMIC DNA]</scope>
    <source>
        <strain evidence="1 2">120-4 pot B 10/14</strain>
    </source>
</reference>
<organism evidence="1 2">
    <name type="scientific">Gigaspora margarita</name>
    <dbReference type="NCBI Taxonomy" id="4874"/>
    <lineage>
        <taxon>Eukaryota</taxon>
        <taxon>Fungi</taxon>
        <taxon>Fungi incertae sedis</taxon>
        <taxon>Mucoromycota</taxon>
        <taxon>Glomeromycotina</taxon>
        <taxon>Glomeromycetes</taxon>
        <taxon>Diversisporales</taxon>
        <taxon>Gigasporaceae</taxon>
        <taxon>Gigaspora</taxon>
    </lineage>
</organism>
<dbReference type="Proteomes" id="UP000789901">
    <property type="component" value="Unassembled WGS sequence"/>
</dbReference>
<protein>
    <submittedName>
        <fullName evidence="1">31929_t:CDS:1</fullName>
    </submittedName>
</protein>
<evidence type="ECO:0000313" key="2">
    <source>
        <dbReference type="Proteomes" id="UP000789901"/>
    </source>
</evidence>
<sequence length="162" mass="18949">FANQSKTSKKLQTLVEDNYPTIYVIRVKGQRKYYYVYKILSLGFYPLVVQKTQCNSINGTIYQIPDNYSVSLTLFEMPIKCKTQYQSNGLLGKEKYNSNISEVALFGFDLDCLEKKWDQLKNFNNSLLMNQWKPLKELSLSQFNRQIKLLAIDIKNNTQSLF</sequence>